<feature type="chain" id="PRO_5022190701" evidence="1">
    <location>
        <begin position="19"/>
        <end position="1155"/>
    </location>
</feature>
<organism evidence="2">
    <name type="scientific">Megabalanus volcano</name>
    <name type="common">Japanese megabalanine barnacle</name>
    <dbReference type="NCBI Taxonomy" id="266495"/>
    <lineage>
        <taxon>Eukaryota</taxon>
        <taxon>Metazoa</taxon>
        <taxon>Ecdysozoa</taxon>
        <taxon>Arthropoda</taxon>
        <taxon>Crustacea</taxon>
        <taxon>Multicrustacea</taxon>
        <taxon>Cirripedia</taxon>
        <taxon>Thoracica</taxon>
        <taxon>Thoracicalcarea</taxon>
        <taxon>Balanomorpha</taxon>
        <taxon>Balanoidea</taxon>
        <taxon>Balanidae</taxon>
        <taxon>Megabalaninae</taxon>
        <taxon>Megabalanus</taxon>
    </lineage>
</organism>
<proteinExistence type="evidence at transcript level"/>
<name>A0A516EL82_MEGVO</name>
<dbReference type="AlphaFoldDB" id="A0A516EL82"/>
<protein>
    <submittedName>
        <fullName evidence="2">Cement protein 130k</fullName>
    </submittedName>
</protein>
<keyword evidence="1" id="KW-0732">Signal</keyword>
<reference evidence="2" key="1">
    <citation type="submission" date="2018-12" db="EMBL/GenBank/DDBJ databases">
        <title>Insights into the synthesis, secretion and curing of cyprid barnacle adhesive through transcriptomic and proteomic analysis of the cement gland.</title>
        <authorList>
            <person name="Yan G."/>
            <person name="He L."/>
        </authorList>
    </citation>
    <scope>NUCLEOTIDE SEQUENCE</scope>
</reference>
<accession>A0A516EL82</accession>
<dbReference type="EMBL" id="MK336237">
    <property type="protein sequence ID" value="QDO67069.1"/>
    <property type="molecule type" value="mRNA"/>
</dbReference>
<evidence type="ECO:0000256" key="1">
    <source>
        <dbReference type="SAM" id="SignalP"/>
    </source>
</evidence>
<evidence type="ECO:0000313" key="2">
    <source>
        <dbReference type="EMBL" id="QDO67069.1"/>
    </source>
</evidence>
<sequence length="1155" mass="130011">MIRFSVAAVLLLAASASGHNPLFARSGCGCLRNPVAAELTVKETTQLRGYLQQRGVKHYGALSDSALKAMFHFNLINNFPNVVPATRSGMMQVVSESLSSLTDDVLPSVQQCGQIAGYLKQSVPELIGGRVNIDLKSLVASASVILHQRGVKISMAQLNILLKTGLMAYLKSTAYQSSYSSLIQLISSLDHIDHNLPNILDQESLLVVRRALENRFNLDREIFDKRYKQAVKSFEANRRRILASFNALAYRGPDYEVNMQAVIKAMIVHFPGLASSTARSALNLLQLTNSAGGKATPKDLLAMITVPKLDASLRSISEVYAQRALLKMPDQQRDLTVVQIREAYTLFTMALMSQGIRPVNQLQTFEAFIKYTQWFFLGNHVYSVEAYLLYALRVVIAYIPRGSEFFRSHIFDSTIVVDNILVPKPWKSIYEEGRDSIIQRIRGLQGSSDRIANRLASGTGEKGYVNNIVNLKPTIIAAQVPTYDAFEYQNVLLSSQHMQTVAYELAKRFEGLKEPSFQLPLLRILVRANLITGTGDKAAAAFRRLFQGLPAYSRPSSLRHILTQLSEHRLQLTEDQLKAALDQFYVFSRSFGYIIPKPAIPSIFIYAVRQYLLTLSKIPAQPFDDDYLKFLDSRLPGIIRQVTVIDNQVPIDDYLSQKILSVFRDVRVSVEAGRVIIRFIQSSNLLGKPVQGVSVVARYQKLLRSLFKRYPINTFIFGAKDLASLSAQLQKVGLGVDLKYLRDVNVMTYIGLGLTNRFPKPLTAVRFRQIVYRCISYFLRADKVGNIPSVEFFRVMLQLNKVPSSKLPVPQVPVVQTDYTPAPIYILRGINLPVKQVEKLIVILRTRFVFVTLDNVHSILVHSVLLLRASGQKVVQTNCYHLLSKYFRGLPKSIAIGAFDIEPLVKEIDDQLVDATISGTGIQAAMVELYTHMHYLKLPIPSVEVRDKFLSFVLGAYGKIHVRRQLPFGKPFYEFLSGFLPKLPDYLQPFPLFAAPQLHSMLYSKLKTPIYASDIPLYLRVVRKMQKGGLTLGGLKSTLSKVDLITVLQAGEITRLLDFVKDRKIKVSRGEIIRAFSLCRLTLGLSSVKISRADLISVFERVMLTIVTKYNSLLLVGYVEEIVLRIRNYKPRIIVPNRPKIPMLQCKHNGKYFQC</sequence>
<feature type="signal peptide" evidence="1">
    <location>
        <begin position="1"/>
        <end position="18"/>
    </location>
</feature>